<feature type="chain" id="PRO_5003067631" description="Lipoprotein" evidence="2">
    <location>
        <begin position="21"/>
        <end position="937"/>
    </location>
</feature>
<sequence length="937" mass="104116">MRFLCHISILLSLVMLSACGGSDSDGDIAPPPPPPPPPVEKTVIAMDFRKSVILPDDIGQSLTFNLSTYVSSKLGKSLILSNIEAIGNIADCRVVEVIETGLDFSVSPKNSVNCDYRYTITDGVEHASGLASVVFISKSAKQMAAEQGLEIPLGNLLPELSKSVAVGNSLVFNIQDELAAEFLPMTNPKFEASTVVMGSGTADITDEGYFSYRAVELGLTRVTYSVIDDNQLIFTGVINIDVSGETNTAPHTLDETYDRLVPVGEFISVDIMNFPRVGPLVTDKEGDQIQLVGVQVYNANVALVNPNDVSNTRFSFKAENPGQFVVNYTVYDHEVDGVSTGTITFNTGESRAGKIEFSYNGFLKLFGDGTLGAGGNDKLMNPFKNELVPYMENNGGYATGIKNIGFGNYQISLNTKETILFGAEGFTDSLVVLPATDRVYYGLTYADRALGYGGIIYVVNEAGESSAINQVSGTFNQCYSAFTDKFNQLHLSDVASVESFGITSAVVHFNDGTATYYGIDCYSATLDEWDFTPYLDTRVQCWNAKSHGSFYCMKASDEPGDAFFYHSAPEDKGKDNFYLDFIQEFNDRNLTPVKTTQVQTGIAALTNKGELYVLFEGKNRDGAKYKFKKVATRVNDYQQSPNFVTYMHQVDDDDRDHDDDDDELEFDGYAQYHREQQPDGKWLDLTLNFHDIHHKDKCEVKFYKNTSNAVLLLMKHKLFSLTKAGFHEEEKEYRSNIIGDSANSYSVRTETSGQGKSTYFSRGYKSENLKHWHLINPLKRVDSIFECHNPDTENITYPYILSGCSYLDFKMNGAVVPAKDTGISVYPEDKFDDRPELHDLVDLDNDGFSTEQELDECSHLPGKYANNKVEYCSQPILSDSDGDNVDDAFEYLYQGAHTGSRYTPYSNIIGEYKHNHRGPIDGNKDIDNNGRIDKYDY</sequence>
<name>D4ZAE3_SHEVD</name>
<proteinExistence type="predicted"/>
<keyword evidence="2" id="KW-0732">Signal</keyword>
<dbReference type="PROSITE" id="PS51257">
    <property type="entry name" value="PROKAR_LIPOPROTEIN"/>
    <property type="match status" value="1"/>
</dbReference>
<protein>
    <recommendedName>
        <fullName evidence="5">Lipoprotein</fullName>
    </recommendedName>
</protein>
<dbReference type="EMBL" id="AP011177">
    <property type="protein sequence ID" value="BAJ02988.1"/>
    <property type="molecule type" value="Genomic_DNA"/>
</dbReference>
<dbReference type="PROSITE" id="PS00018">
    <property type="entry name" value="EF_HAND_1"/>
    <property type="match status" value="1"/>
</dbReference>
<evidence type="ECO:0000256" key="2">
    <source>
        <dbReference type="SAM" id="SignalP"/>
    </source>
</evidence>
<dbReference type="KEGG" id="svo:SVI_3017"/>
<dbReference type="HOGENOM" id="CLU_312807_0_0_6"/>
<reference evidence="4" key="1">
    <citation type="journal article" date="2010" name="Mol. Biosyst.">
        <title>Complete genome sequence and comparative analysis of Shewanella violacea, a psychrophilic and piezophilic bacterium from deep sea floor sediments.</title>
        <authorList>
            <person name="Aono E."/>
            <person name="Baba T."/>
            <person name="Ara T."/>
            <person name="Nishi T."/>
            <person name="Nakamichi T."/>
            <person name="Inamoto E."/>
            <person name="Toyonaga H."/>
            <person name="Hasegawa M."/>
            <person name="Takai Y."/>
            <person name="Okumura Y."/>
            <person name="Baba M."/>
            <person name="Tomita M."/>
            <person name="Kato C."/>
            <person name="Oshima T."/>
            <person name="Nakasone K."/>
            <person name="Mori H."/>
        </authorList>
    </citation>
    <scope>NUCLEOTIDE SEQUENCE [LARGE SCALE GENOMIC DNA]</scope>
    <source>
        <strain evidence="4">JCM 10179 / CIP 106290 / LMG 19151 / DSS12</strain>
    </source>
</reference>
<dbReference type="Proteomes" id="UP000002350">
    <property type="component" value="Chromosome"/>
</dbReference>
<dbReference type="eggNOG" id="ENOG502ZXPB">
    <property type="taxonomic scope" value="Bacteria"/>
</dbReference>
<feature type="signal peptide" evidence="2">
    <location>
        <begin position="1"/>
        <end position="20"/>
    </location>
</feature>
<accession>D4ZAE3</accession>
<gene>
    <name evidence="3" type="ordered locus">SVI_3017</name>
</gene>
<keyword evidence="4" id="KW-1185">Reference proteome</keyword>
<dbReference type="RefSeq" id="WP_013052287.1">
    <property type="nucleotide sequence ID" value="NC_014012.1"/>
</dbReference>
<evidence type="ECO:0008006" key="5">
    <source>
        <dbReference type="Google" id="ProtNLM"/>
    </source>
</evidence>
<dbReference type="AlphaFoldDB" id="D4ZAE3"/>
<dbReference type="OrthoDB" id="6243001at2"/>
<organism evidence="3 4">
    <name type="scientific">Shewanella violacea (strain JCM 10179 / CIP 106290 / LMG 19151 / DSS12)</name>
    <dbReference type="NCBI Taxonomy" id="637905"/>
    <lineage>
        <taxon>Bacteria</taxon>
        <taxon>Pseudomonadati</taxon>
        <taxon>Pseudomonadota</taxon>
        <taxon>Gammaproteobacteria</taxon>
        <taxon>Alteromonadales</taxon>
        <taxon>Shewanellaceae</taxon>
        <taxon>Shewanella</taxon>
    </lineage>
</organism>
<feature type="region of interest" description="Disordered" evidence="1">
    <location>
        <begin position="917"/>
        <end position="937"/>
    </location>
</feature>
<evidence type="ECO:0000313" key="3">
    <source>
        <dbReference type="EMBL" id="BAJ02988.1"/>
    </source>
</evidence>
<evidence type="ECO:0000313" key="4">
    <source>
        <dbReference type="Proteomes" id="UP000002350"/>
    </source>
</evidence>
<dbReference type="InterPro" id="IPR018247">
    <property type="entry name" value="EF_Hand_1_Ca_BS"/>
</dbReference>
<feature type="compositionally biased region" description="Basic and acidic residues" evidence="1">
    <location>
        <begin position="918"/>
        <end position="937"/>
    </location>
</feature>
<evidence type="ECO:0000256" key="1">
    <source>
        <dbReference type="SAM" id="MobiDB-lite"/>
    </source>
</evidence>